<comment type="caution">
    <text evidence="1">The sequence shown here is derived from an EMBL/GenBank/DDBJ whole genome shotgun (WGS) entry which is preliminary data.</text>
</comment>
<dbReference type="EMBL" id="CAJJDN010000148">
    <property type="protein sequence ID" value="CAD8123904.1"/>
    <property type="molecule type" value="Genomic_DNA"/>
</dbReference>
<proteinExistence type="predicted"/>
<dbReference type="AlphaFoldDB" id="A0A8S1R944"/>
<evidence type="ECO:0000313" key="1">
    <source>
        <dbReference type="EMBL" id="CAD8123904.1"/>
    </source>
</evidence>
<keyword evidence="2" id="KW-1185">Reference proteome</keyword>
<sequence length="47" mass="5690">MNRDEEVLNYYDYTINRNPDNAYNNEVKVQKLQEIKRNSLRLGDQQS</sequence>
<name>A0A8S1R944_9CILI</name>
<dbReference type="Proteomes" id="UP000692954">
    <property type="component" value="Unassembled WGS sequence"/>
</dbReference>
<protein>
    <submittedName>
        <fullName evidence="1">Uncharacterized protein</fullName>
    </submittedName>
</protein>
<gene>
    <name evidence="1" type="ORF">PSON_ATCC_30995.1.T1480001</name>
</gene>
<evidence type="ECO:0000313" key="2">
    <source>
        <dbReference type="Proteomes" id="UP000692954"/>
    </source>
</evidence>
<organism evidence="1 2">
    <name type="scientific">Paramecium sonneborni</name>
    <dbReference type="NCBI Taxonomy" id="65129"/>
    <lineage>
        <taxon>Eukaryota</taxon>
        <taxon>Sar</taxon>
        <taxon>Alveolata</taxon>
        <taxon>Ciliophora</taxon>
        <taxon>Intramacronucleata</taxon>
        <taxon>Oligohymenophorea</taxon>
        <taxon>Peniculida</taxon>
        <taxon>Parameciidae</taxon>
        <taxon>Paramecium</taxon>
    </lineage>
</organism>
<reference evidence="1" key="1">
    <citation type="submission" date="2021-01" db="EMBL/GenBank/DDBJ databases">
        <authorList>
            <consortium name="Genoscope - CEA"/>
            <person name="William W."/>
        </authorList>
    </citation>
    <scope>NUCLEOTIDE SEQUENCE</scope>
</reference>
<accession>A0A8S1R944</accession>